<evidence type="ECO:0000256" key="1">
    <source>
        <dbReference type="ARBA" id="ARBA00004127"/>
    </source>
</evidence>
<dbReference type="AlphaFoldDB" id="A0A0G3XG27"/>
<dbReference type="InterPro" id="IPR027005">
    <property type="entry name" value="PMT-like"/>
</dbReference>
<sequence length="426" mass="48134">MQPEPNAIEPARDPWGWMVLIAMAFAVLALLRIGDVAIPIFDETHYLPAARAWLNGDPLLNPEHPVLGKQLIALSMKLFGDVPFGWRVGSVAAATLVVWATMRMTWIASRSRYAALAAGFFAATNFLLLVQARVAMLDIYMLAFLMLGIWALIAAGTGRFVRWRVILAGVLFGLSLAAKWNGAPVIAFAGLCVFLGNLRARWWTGERPLGRMTIYEAFLWLGLLPAAIYLASFQTIALLEVTPTRFTGPFDWQAYMLELQESVKKTHPYMSVWWEWVIDWRPIWYFYEEYQGVWRGMLFLGNPLQMWGGLIALPVCLWLGLSRGRMDCLLVVGGWVAALAMWVVAPKPVQFYYHYLICAQFLAIALALAIDAVIWRQMFAKVSRGWGITVLVANGLLFAYFYPILTTAPLAKKTSFADYAWFDNWR</sequence>
<dbReference type="EMBL" id="CP011770">
    <property type="protein sequence ID" value="AKM09571.1"/>
    <property type="molecule type" value="Genomic_DNA"/>
</dbReference>
<feature type="transmembrane region" description="Helical" evidence="11">
    <location>
        <begin position="15"/>
        <end position="33"/>
    </location>
</feature>
<dbReference type="GO" id="GO:0004169">
    <property type="term" value="F:dolichyl-phosphate-mannose-protein mannosyltransferase activity"/>
    <property type="evidence" value="ECO:0007669"/>
    <property type="project" value="UniProtKB-UniRule"/>
</dbReference>
<dbReference type="UniPathway" id="UPA00378"/>
<feature type="transmembrane region" description="Helical" evidence="11">
    <location>
        <begin position="351"/>
        <end position="374"/>
    </location>
</feature>
<accession>A0A0G3XG27</accession>
<dbReference type="OrthoDB" id="9776737at2"/>
<feature type="domain" description="ArnT-like N-terminal" evidence="12">
    <location>
        <begin position="28"/>
        <end position="234"/>
    </location>
</feature>
<dbReference type="GO" id="GO:0005886">
    <property type="term" value="C:plasma membrane"/>
    <property type="evidence" value="ECO:0007669"/>
    <property type="project" value="UniProtKB-SubCell"/>
</dbReference>
<reference evidence="13 14" key="1">
    <citation type="submission" date="2015-06" db="EMBL/GenBank/DDBJ databases">
        <authorList>
            <person name="Zeng Y."/>
            <person name="Huang Y."/>
        </authorList>
    </citation>
    <scope>NUCLEOTIDE SEQUENCE [LARGE SCALE GENOMIC DNA]</scope>
    <source>
        <strain evidence="13 14">PQ-2</strain>
    </source>
</reference>
<comment type="subcellular location">
    <subcellularLocation>
        <location evidence="1">Endomembrane system</location>
        <topology evidence="1">Multi-pass membrane protein</topology>
    </subcellularLocation>
</comment>
<keyword evidence="6 11" id="KW-0812">Transmembrane</keyword>
<feature type="transmembrane region" description="Helical" evidence="11">
    <location>
        <begin position="139"/>
        <end position="160"/>
    </location>
</feature>
<proteinExistence type="inferred from homology"/>
<dbReference type="RefSeq" id="WP_047820259.1">
    <property type="nucleotide sequence ID" value="NZ_CP011770.1"/>
</dbReference>
<feature type="transmembrane region" description="Helical" evidence="11">
    <location>
        <begin position="84"/>
        <end position="101"/>
    </location>
</feature>
<dbReference type="KEGG" id="cna:AB433_05615"/>
<evidence type="ECO:0000256" key="6">
    <source>
        <dbReference type="ARBA" id="ARBA00022692"/>
    </source>
</evidence>
<protein>
    <recommendedName>
        <fullName evidence="9">Polyprenol-phosphate-mannose--protein mannosyltransferase</fullName>
    </recommendedName>
    <alternativeName>
        <fullName evidence="10">Protein O-mannosyltransferase</fullName>
    </alternativeName>
</protein>
<dbReference type="GO" id="GO:0012505">
    <property type="term" value="C:endomembrane system"/>
    <property type="evidence" value="ECO:0007669"/>
    <property type="project" value="UniProtKB-SubCell"/>
</dbReference>
<name>A0A0G3XG27_9SPHN</name>
<feature type="transmembrane region" description="Helical" evidence="11">
    <location>
        <begin position="304"/>
        <end position="321"/>
    </location>
</feature>
<comment type="pathway">
    <text evidence="2">Protein modification; protein glycosylation.</text>
</comment>
<keyword evidence="4" id="KW-0328">Glycosyltransferase</keyword>
<organism evidence="13 14">
    <name type="scientific">Croceicoccus naphthovorans</name>
    <dbReference type="NCBI Taxonomy" id="1348774"/>
    <lineage>
        <taxon>Bacteria</taxon>
        <taxon>Pseudomonadati</taxon>
        <taxon>Pseudomonadota</taxon>
        <taxon>Alphaproteobacteria</taxon>
        <taxon>Sphingomonadales</taxon>
        <taxon>Erythrobacteraceae</taxon>
        <taxon>Croceicoccus</taxon>
    </lineage>
</organism>
<evidence type="ECO:0000313" key="13">
    <source>
        <dbReference type="EMBL" id="AKM09571.1"/>
    </source>
</evidence>
<feature type="transmembrane region" description="Helical" evidence="11">
    <location>
        <begin position="166"/>
        <end position="196"/>
    </location>
</feature>
<keyword evidence="8 11" id="KW-0472">Membrane</keyword>
<evidence type="ECO:0000256" key="9">
    <source>
        <dbReference type="ARBA" id="ARBA00093617"/>
    </source>
</evidence>
<dbReference type="PANTHER" id="PTHR10050:SF46">
    <property type="entry name" value="PROTEIN O-MANNOSYL-TRANSFERASE 2"/>
    <property type="match status" value="1"/>
</dbReference>
<feature type="transmembrane region" description="Helical" evidence="11">
    <location>
        <begin position="217"/>
        <end position="239"/>
    </location>
</feature>
<evidence type="ECO:0000313" key="14">
    <source>
        <dbReference type="Proteomes" id="UP000035287"/>
    </source>
</evidence>
<dbReference type="PANTHER" id="PTHR10050">
    <property type="entry name" value="DOLICHYL-PHOSPHATE-MANNOSE--PROTEIN MANNOSYLTRANSFERASE"/>
    <property type="match status" value="1"/>
</dbReference>
<dbReference type="STRING" id="1348774.AB433_05615"/>
<evidence type="ECO:0000256" key="3">
    <source>
        <dbReference type="ARBA" id="ARBA00007222"/>
    </source>
</evidence>
<dbReference type="Proteomes" id="UP000035287">
    <property type="component" value="Chromosome"/>
</dbReference>
<comment type="similarity">
    <text evidence="3">Belongs to the glycosyltransferase 39 family.</text>
</comment>
<keyword evidence="5" id="KW-0808">Transferase</keyword>
<keyword evidence="7 11" id="KW-1133">Transmembrane helix</keyword>
<dbReference type="Pfam" id="PF02366">
    <property type="entry name" value="PMT"/>
    <property type="match status" value="1"/>
</dbReference>
<evidence type="ECO:0000256" key="2">
    <source>
        <dbReference type="ARBA" id="ARBA00004922"/>
    </source>
</evidence>
<evidence type="ECO:0000256" key="7">
    <source>
        <dbReference type="ARBA" id="ARBA00022989"/>
    </source>
</evidence>
<evidence type="ECO:0000256" key="4">
    <source>
        <dbReference type="ARBA" id="ARBA00022676"/>
    </source>
</evidence>
<keyword evidence="14" id="KW-1185">Reference proteome</keyword>
<evidence type="ECO:0000259" key="12">
    <source>
        <dbReference type="Pfam" id="PF02366"/>
    </source>
</evidence>
<dbReference type="PATRIC" id="fig|1348774.3.peg.1179"/>
<dbReference type="InterPro" id="IPR003342">
    <property type="entry name" value="ArnT-like_N"/>
</dbReference>
<evidence type="ECO:0000256" key="8">
    <source>
        <dbReference type="ARBA" id="ARBA00023136"/>
    </source>
</evidence>
<evidence type="ECO:0000256" key="5">
    <source>
        <dbReference type="ARBA" id="ARBA00022679"/>
    </source>
</evidence>
<gene>
    <name evidence="13" type="ORF">AB433_05615</name>
</gene>
<feature type="transmembrane region" description="Helical" evidence="11">
    <location>
        <begin position="328"/>
        <end position="345"/>
    </location>
</feature>
<feature type="transmembrane region" description="Helical" evidence="11">
    <location>
        <begin position="386"/>
        <end position="405"/>
    </location>
</feature>
<evidence type="ECO:0000256" key="10">
    <source>
        <dbReference type="ARBA" id="ARBA00093644"/>
    </source>
</evidence>
<evidence type="ECO:0000256" key="11">
    <source>
        <dbReference type="SAM" id="Phobius"/>
    </source>
</evidence>
<feature type="transmembrane region" description="Helical" evidence="11">
    <location>
        <begin position="113"/>
        <end position="132"/>
    </location>
</feature>